<evidence type="ECO:0000256" key="4">
    <source>
        <dbReference type="ARBA" id="ARBA00022679"/>
    </source>
</evidence>
<evidence type="ECO:0000256" key="5">
    <source>
        <dbReference type="ARBA" id="ARBA00022691"/>
    </source>
</evidence>
<dbReference type="SUPFAM" id="SSF53790">
    <property type="entry name" value="Tetrapyrrole methylase"/>
    <property type="match status" value="1"/>
</dbReference>
<dbReference type="NCBIfam" id="TIGR02467">
    <property type="entry name" value="CbiE"/>
    <property type="match status" value="1"/>
</dbReference>
<dbReference type="SUPFAM" id="SSF53335">
    <property type="entry name" value="S-adenosyl-L-methionine-dependent methyltransferases"/>
    <property type="match status" value="1"/>
</dbReference>
<dbReference type="EMBL" id="CP000142">
    <property type="protein sequence ID" value="ABA89974.1"/>
    <property type="molecule type" value="Genomic_DNA"/>
</dbReference>
<keyword evidence="3 7" id="KW-0489">Methyltransferase</keyword>
<comment type="pathway">
    <text evidence="1">Cofactor biosynthesis; adenosylcobalamin biosynthesis.</text>
</comment>
<dbReference type="InterPro" id="IPR000878">
    <property type="entry name" value="4pyrrol_Mease"/>
</dbReference>
<dbReference type="CDD" id="cd11644">
    <property type="entry name" value="Precorrin-6Y-MT"/>
    <property type="match status" value="1"/>
</dbReference>
<evidence type="ECO:0000256" key="2">
    <source>
        <dbReference type="ARBA" id="ARBA00022573"/>
    </source>
</evidence>
<dbReference type="PIRSF" id="PIRSF036428">
    <property type="entry name" value="CobL"/>
    <property type="match status" value="1"/>
</dbReference>
<keyword evidence="8" id="KW-1185">Reference proteome</keyword>
<dbReference type="InterPro" id="IPR029063">
    <property type="entry name" value="SAM-dependent_MTases_sf"/>
</dbReference>
<dbReference type="RefSeq" id="WP_011342518.1">
    <property type="nucleotide sequence ID" value="NC_007498.2"/>
</dbReference>
<dbReference type="Gene3D" id="3.40.50.150">
    <property type="entry name" value="Vaccinia Virus protein VP39"/>
    <property type="match status" value="1"/>
</dbReference>
<dbReference type="InterPro" id="IPR014776">
    <property type="entry name" value="4pyrrole_Mease_sub2"/>
</dbReference>
<evidence type="ECO:0000313" key="7">
    <source>
        <dbReference type="EMBL" id="ABA89974.1"/>
    </source>
</evidence>
<dbReference type="Gene3D" id="3.30.950.10">
    <property type="entry name" value="Methyltransferase, Cobalt-precorrin-4 Transmethylase, Domain 2"/>
    <property type="match status" value="1"/>
</dbReference>
<dbReference type="NCBIfam" id="TIGR02469">
    <property type="entry name" value="CbiT"/>
    <property type="match status" value="1"/>
</dbReference>
<dbReference type="eggNOG" id="COG2242">
    <property type="taxonomic scope" value="Bacteria"/>
</dbReference>
<dbReference type="Pfam" id="PF01135">
    <property type="entry name" value="PCMT"/>
    <property type="match status" value="1"/>
</dbReference>
<proteinExistence type="predicted"/>
<dbReference type="AlphaFoldDB" id="Q3A0Y3"/>
<dbReference type="InterPro" id="IPR014777">
    <property type="entry name" value="4pyrrole_Mease_sub1"/>
</dbReference>
<keyword evidence="2" id="KW-0169">Cobalamin biosynthesis</keyword>
<reference evidence="7 8" key="2">
    <citation type="journal article" date="2012" name="BMC Genomics">
        <title>The genome of Pelobacter carbinolicus reveals surprising metabolic capabilities and physiological features.</title>
        <authorList>
            <person name="Aklujkar M."/>
            <person name="Haveman S.A."/>
            <person name="Didonato R.Jr."/>
            <person name="Chertkov O."/>
            <person name="Han C.S."/>
            <person name="Land M.L."/>
            <person name="Brown P."/>
            <person name="Lovley D.R."/>
        </authorList>
    </citation>
    <scope>NUCLEOTIDE SEQUENCE [LARGE SCALE GENOMIC DNA]</scope>
    <source>
        <strain evidence="8">DSM 2380 / NBRC 103641 / GraBd1</strain>
    </source>
</reference>
<keyword evidence="4 7" id="KW-0808">Transferase</keyword>
<dbReference type="STRING" id="338963.Pcar_2739"/>
<dbReference type="InterPro" id="IPR050714">
    <property type="entry name" value="Cobalamin_biosynth_MTase"/>
</dbReference>
<dbReference type="UniPathway" id="UPA00148"/>
<dbReference type="OrthoDB" id="9787825at2"/>
<accession>Q3A0Y3</accession>
<dbReference type="GO" id="GO:0009236">
    <property type="term" value="P:cobalamin biosynthetic process"/>
    <property type="evidence" value="ECO:0007669"/>
    <property type="project" value="UniProtKB-UniPathway"/>
</dbReference>
<keyword evidence="5" id="KW-0949">S-adenosyl-L-methionine</keyword>
<feature type="domain" description="Tetrapyrrole methylase" evidence="6">
    <location>
        <begin position="3"/>
        <end position="187"/>
    </location>
</feature>
<evidence type="ECO:0000259" key="6">
    <source>
        <dbReference type="Pfam" id="PF00590"/>
    </source>
</evidence>
<dbReference type="HOGENOM" id="CLU_031955_1_2_7"/>
<dbReference type="InterPro" id="IPR014008">
    <property type="entry name" value="Cbl_synth_MTase_CbiT"/>
</dbReference>
<gene>
    <name evidence="7" type="primary">cbiET</name>
    <name evidence="7" type="ordered locus">Pcar_2739</name>
</gene>
<dbReference type="eggNOG" id="COG2241">
    <property type="taxonomic scope" value="Bacteria"/>
</dbReference>
<dbReference type="Proteomes" id="UP000002534">
    <property type="component" value="Chromosome"/>
</dbReference>
<reference evidence="8" key="1">
    <citation type="submission" date="2005-10" db="EMBL/GenBank/DDBJ databases">
        <title>Complete sequence of Pelobacter carbinolicus DSM 2380.</title>
        <authorList>
            <person name="Copeland A."/>
            <person name="Lucas S."/>
            <person name="Lapidus A."/>
            <person name="Barry K."/>
            <person name="Detter J.C."/>
            <person name="Glavina T."/>
            <person name="Hammon N."/>
            <person name="Israni S."/>
            <person name="Pitluck S."/>
            <person name="Chertkov O."/>
            <person name="Schmutz J."/>
            <person name="Larimer F."/>
            <person name="Land M."/>
            <person name="Kyrpides N."/>
            <person name="Ivanova N."/>
            <person name="Richardson P."/>
        </authorList>
    </citation>
    <scope>NUCLEOTIDE SEQUENCE [LARGE SCALE GENOMIC DNA]</scope>
    <source>
        <strain evidence="8">DSM 2380 / NBRC 103641 / GraBd1</strain>
    </source>
</reference>
<evidence type="ECO:0000313" key="8">
    <source>
        <dbReference type="Proteomes" id="UP000002534"/>
    </source>
</evidence>
<dbReference type="GO" id="GO:0008276">
    <property type="term" value="F:protein methyltransferase activity"/>
    <property type="evidence" value="ECO:0007669"/>
    <property type="project" value="InterPro"/>
</dbReference>
<protein>
    <submittedName>
        <fullName evidence="7">Cobalt-precorrin-6B C5,C15-methyltransferase and C12-decarboxylase</fullName>
    </submittedName>
</protein>
<dbReference type="GO" id="GO:0032259">
    <property type="term" value="P:methylation"/>
    <property type="evidence" value="ECO:0007669"/>
    <property type="project" value="UniProtKB-KW"/>
</dbReference>
<dbReference type="InterPro" id="IPR006365">
    <property type="entry name" value="Cbl_synth_CobL"/>
</dbReference>
<dbReference type="KEGG" id="pca:Pcar_2739"/>
<sequence>MKKIYVIGAGVEGQEGFSRRALDLVMQADILFGRPKQLELFPEFPGEKVHIDQNFSDVVNRLKSALGNAVVLASGDPLFFGIGRQLLRNFREDELEFVPNVSSVQYAFAKLGIPWDDAVFFSCKGRAAEDVVDRIVANDKAAVLTDAQNTPGSIARQMIRRGREGYAAYLCENLGTDEERIVRTDVRGLLDEPAAPLNVLVLVKQYEAFAEASRTVLGIPDDAFSAIKKQITREEVRAITLAKLRLCHDMVLWDIGAGSGSVSIEADHLMPNGRIFAIEHNEQYQDFIRDNLRKFQSRHVTVVEGEAPACLELLPDPDRVFIGGSGGSLWSILEVVDQRLAVGGRVVVNAITLDTLAATSEFLENAGYAVEVTSVNIARTSPTTDYKMFEAFHPVFILVADKQ</sequence>
<dbReference type="Gene3D" id="3.40.1010.10">
    <property type="entry name" value="Cobalt-precorrin-4 Transmethylase, Domain 1"/>
    <property type="match status" value="1"/>
</dbReference>
<dbReference type="InterPro" id="IPR035996">
    <property type="entry name" value="4pyrrol_Methylase_sf"/>
</dbReference>
<dbReference type="Pfam" id="PF00590">
    <property type="entry name" value="TP_methylase"/>
    <property type="match status" value="1"/>
</dbReference>
<dbReference type="PANTHER" id="PTHR43182:SF1">
    <property type="entry name" value="COBALT-PRECORRIN-7 C(5)-METHYLTRANSFERASE"/>
    <property type="match status" value="1"/>
</dbReference>
<dbReference type="PANTHER" id="PTHR43182">
    <property type="entry name" value="COBALT-PRECORRIN-6B C(15)-METHYLTRANSFERASE (DECARBOXYLATING)"/>
    <property type="match status" value="1"/>
</dbReference>
<evidence type="ECO:0000256" key="3">
    <source>
        <dbReference type="ARBA" id="ARBA00022603"/>
    </source>
</evidence>
<evidence type="ECO:0000256" key="1">
    <source>
        <dbReference type="ARBA" id="ARBA00004953"/>
    </source>
</evidence>
<dbReference type="InterPro" id="IPR012818">
    <property type="entry name" value="CbiE"/>
</dbReference>
<organism evidence="7 8">
    <name type="scientific">Syntrophotalea carbinolica (strain DSM 2380 / NBRC 103641 / GraBd1)</name>
    <name type="common">Pelobacter carbinolicus</name>
    <dbReference type="NCBI Taxonomy" id="338963"/>
    <lineage>
        <taxon>Bacteria</taxon>
        <taxon>Pseudomonadati</taxon>
        <taxon>Thermodesulfobacteriota</taxon>
        <taxon>Desulfuromonadia</taxon>
        <taxon>Desulfuromonadales</taxon>
        <taxon>Syntrophotaleaceae</taxon>
        <taxon>Syntrophotalea</taxon>
    </lineage>
</organism>
<name>Q3A0Y3_SYNC1</name>